<evidence type="ECO:0000313" key="2">
    <source>
        <dbReference type="EMBL" id="EOQ54384.1"/>
    </source>
</evidence>
<protein>
    <submittedName>
        <fullName evidence="2">Uncharacterized protein</fullName>
    </submittedName>
</protein>
<organism evidence="2 3">
    <name type="scientific">Bacillus cereus TIAC219</name>
    <dbReference type="NCBI Taxonomy" id="718222"/>
    <lineage>
        <taxon>Bacteria</taxon>
        <taxon>Bacillati</taxon>
        <taxon>Bacillota</taxon>
        <taxon>Bacilli</taxon>
        <taxon>Bacillales</taxon>
        <taxon>Bacillaceae</taxon>
        <taxon>Bacillus</taxon>
        <taxon>Bacillus cereus group</taxon>
    </lineage>
</organism>
<keyword evidence="1" id="KW-0732">Signal</keyword>
<gene>
    <name evidence="2" type="ORF">IAY_06818</name>
</gene>
<name>A0ABC9SNY3_BACCE</name>
<dbReference type="AlphaFoldDB" id="A0ABC9SNY3"/>
<feature type="chain" id="PRO_5044838713" evidence="1">
    <location>
        <begin position="26"/>
        <end position="221"/>
    </location>
</feature>
<dbReference type="Proteomes" id="UP000014060">
    <property type="component" value="Unassembled WGS sequence"/>
</dbReference>
<evidence type="ECO:0000256" key="1">
    <source>
        <dbReference type="SAM" id="SignalP"/>
    </source>
</evidence>
<accession>A0ABC9SNY3</accession>
<evidence type="ECO:0000313" key="3">
    <source>
        <dbReference type="Proteomes" id="UP000014060"/>
    </source>
</evidence>
<proteinExistence type="predicted"/>
<comment type="caution">
    <text evidence="2">The sequence shown here is derived from an EMBL/GenBank/DDBJ whole genome shotgun (WGS) entry which is preliminary data.</text>
</comment>
<sequence>MKKLAISTIASSLLFMSVSSSISYAASPNEVSYQQNKTTQQENQTFSQQQNEIKNLSTNQQDMIKSVQKYVTVNDGKIEFIKDIPQNEYKKYNLEELQKHFNFLNSQVAQNKITINQDLSISSKAISTLAVYGEWTYHWWGYDRKFNNKQAKAYVNELNDLVAYGNLAGAAAAALMPIVGGAVVVTAQYYNLLANRVTANNKGNGVYVGMTWAIVFTVDAL</sequence>
<reference evidence="2 3" key="1">
    <citation type="submission" date="2013-01" db="EMBL/GenBank/DDBJ databases">
        <title>The Genome Sequence of Bacillus cereus TIAC219.</title>
        <authorList>
            <consortium name="The Broad Institute Genome Sequencing Platform"/>
            <consortium name="The Broad Institute Genome Sequencing Center for Infectious Disease"/>
            <person name="Feldgarden M."/>
            <person name="Van der Auwera G.A."/>
            <person name="Mahillon J."/>
            <person name="Duprez V."/>
            <person name="Timmery S."/>
            <person name="Mattelet C."/>
            <person name="Dierick K."/>
            <person name="Sun M."/>
            <person name="Yu Z."/>
            <person name="Zhu L."/>
            <person name="Hu X."/>
            <person name="Shank E.B."/>
            <person name="Swiecicka I."/>
            <person name="Hansen B.M."/>
            <person name="Andrup L."/>
            <person name="Walker B."/>
            <person name="Young S.K."/>
            <person name="Zeng Q."/>
            <person name="Gargeya S."/>
            <person name="Fitzgerald M."/>
            <person name="Haas B."/>
            <person name="Abouelleil A."/>
            <person name="Alvarado L."/>
            <person name="Arachchi H.M."/>
            <person name="Berlin A.M."/>
            <person name="Chapman S.B."/>
            <person name="Dewar J."/>
            <person name="Goldberg J."/>
            <person name="Griggs A."/>
            <person name="Gujja S."/>
            <person name="Hansen M."/>
            <person name="Howarth C."/>
            <person name="Imamovic A."/>
            <person name="Larimer J."/>
            <person name="McCowan C."/>
            <person name="Murphy C."/>
            <person name="Neiman D."/>
            <person name="Pearson M."/>
            <person name="Priest M."/>
            <person name="Roberts A."/>
            <person name="Saif S."/>
            <person name="Shea T."/>
            <person name="Sisk P."/>
            <person name="Sykes S."/>
            <person name="Wortman J."/>
            <person name="Nusbaum C."/>
            <person name="Birren B."/>
        </authorList>
    </citation>
    <scope>NUCLEOTIDE SEQUENCE [LARGE SCALE GENOMIC DNA]</scope>
    <source>
        <strain evidence="2 3">TIAC219</strain>
    </source>
</reference>
<feature type="signal peptide" evidence="1">
    <location>
        <begin position="1"/>
        <end position="25"/>
    </location>
</feature>
<dbReference type="EMBL" id="AHCJ01000121">
    <property type="protein sequence ID" value="EOQ54384.1"/>
    <property type="molecule type" value="Genomic_DNA"/>
</dbReference>